<accession>A0A194VK36</accession>
<organism evidence="1 2">
    <name type="scientific">Cytospora mali</name>
    <name type="common">Apple Valsa canker fungus</name>
    <name type="synonym">Valsa mali</name>
    <dbReference type="NCBI Taxonomy" id="578113"/>
    <lineage>
        <taxon>Eukaryota</taxon>
        <taxon>Fungi</taxon>
        <taxon>Dikarya</taxon>
        <taxon>Ascomycota</taxon>
        <taxon>Pezizomycotina</taxon>
        <taxon>Sordariomycetes</taxon>
        <taxon>Sordariomycetidae</taxon>
        <taxon>Diaporthales</taxon>
        <taxon>Cytosporaceae</taxon>
        <taxon>Cytospora</taxon>
    </lineage>
</organism>
<dbReference type="AlphaFoldDB" id="A0A194VK36"/>
<keyword evidence="2" id="KW-1185">Reference proteome</keyword>
<protein>
    <submittedName>
        <fullName evidence="1">Uncharacterized protein</fullName>
    </submittedName>
</protein>
<reference evidence="1" key="1">
    <citation type="submission" date="2014-12" db="EMBL/GenBank/DDBJ databases">
        <title>Genome Sequence of Valsa Canker Pathogens Uncovers a Specific Adaption of Colonization on Woody Bark.</title>
        <authorList>
            <person name="Yin Z."/>
            <person name="Liu H."/>
            <person name="Gao X."/>
            <person name="Li Z."/>
            <person name="Song N."/>
            <person name="Ke X."/>
            <person name="Dai Q."/>
            <person name="Wu Y."/>
            <person name="Sun Y."/>
            <person name="Xu J.-R."/>
            <person name="Kang Z.K."/>
            <person name="Wang L."/>
            <person name="Huang L."/>
        </authorList>
    </citation>
    <scope>NUCLEOTIDE SEQUENCE [LARGE SCALE GENOMIC DNA]</scope>
    <source>
        <strain evidence="1">03-8</strain>
    </source>
</reference>
<name>A0A194VK36_CYTMA</name>
<sequence>MGCTPDVGSVDTEGKLEATVVFVAALLVTRPLGPGMPDIEGLREILPEEMAGAVDAEMPDGLEETFTVPEALVLTETADDLTADGLEETFTMLEALVLTEAEDGLVLMKAEDDLTLTIVGIGRPVTITAALELLDVSARRVDVLETELRRVGVGRPVTVNTELDTSAIRVDVDELKLTSVGVGIMVKETSTLEVLDVSATVEAADVVLISVEVVITVKDSSAVVVLDVLATIDDVVVTSGTDVL</sequence>
<gene>
    <name evidence="1" type="ORF">VM1G_12068</name>
</gene>
<evidence type="ECO:0000313" key="1">
    <source>
        <dbReference type="EMBL" id="KUI64333.1"/>
    </source>
</evidence>
<dbReference type="Proteomes" id="UP000078559">
    <property type="component" value="Unassembled WGS sequence"/>
</dbReference>
<evidence type="ECO:0000313" key="2">
    <source>
        <dbReference type="Proteomes" id="UP000078559"/>
    </source>
</evidence>
<proteinExistence type="predicted"/>
<dbReference type="EMBL" id="KN796131">
    <property type="protein sequence ID" value="KUI64333.1"/>
    <property type="molecule type" value="Genomic_DNA"/>
</dbReference>